<dbReference type="AlphaFoldDB" id="A0A1J1HPH1"/>
<proteinExistence type="predicted"/>
<sequence length="60" mass="7155">MFNFQLRIILIIELNTTKRQTSLILLKDRKGRQLNSLFNSPSSAHLLACFRLRFTTWNFK</sequence>
<gene>
    <name evidence="1" type="ORF">CLUMA_CG001898</name>
</gene>
<evidence type="ECO:0000313" key="1">
    <source>
        <dbReference type="EMBL" id="CRK88113.1"/>
    </source>
</evidence>
<dbReference type="Proteomes" id="UP000183832">
    <property type="component" value="Unassembled WGS sequence"/>
</dbReference>
<dbReference type="EMBL" id="CVRI01000006">
    <property type="protein sequence ID" value="CRK88113.1"/>
    <property type="molecule type" value="Genomic_DNA"/>
</dbReference>
<protein>
    <submittedName>
        <fullName evidence="1">CLUMA_CG001898, isoform A</fullName>
    </submittedName>
</protein>
<keyword evidence="2" id="KW-1185">Reference proteome</keyword>
<accession>A0A1J1HPH1</accession>
<evidence type="ECO:0000313" key="2">
    <source>
        <dbReference type="Proteomes" id="UP000183832"/>
    </source>
</evidence>
<organism evidence="1 2">
    <name type="scientific">Clunio marinus</name>
    <dbReference type="NCBI Taxonomy" id="568069"/>
    <lineage>
        <taxon>Eukaryota</taxon>
        <taxon>Metazoa</taxon>
        <taxon>Ecdysozoa</taxon>
        <taxon>Arthropoda</taxon>
        <taxon>Hexapoda</taxon>
        <taxon>Insecta</taxon>
        <taxon>Pterygota</taxon>
        <taxon>Neoptera</taxon>
        <taxon>Endopterygota</taxon>
        <taxon>Diptera</taxon>
        <taxon>Nematocera</taxon>
        <taxon>Chironomoidea</taxon>
        <taxon>Chironomidae</taxon>
        <taxon>Clunio</taxon>
    </lineage>
</organism>
<name>A0A1J1HPH1_9DIPT</name>
<reference evidence="1 2" key="1">
    <citation type="submission" date="2015-04" db="EMBL/GenBank/DDBJ databases">
        <authorList>
            <person name="Syromyatnikov M.Y."/>
            <person name="Popov V.N."/>
        </authorList>
    </citation>
    <scope>NUCLEOTIDE SEQUENCE [LARGE SCALE GENOMIC DNA]</scope>
</reference>